<keyword evidence="1" id="KW-1185">Reference proteome</keyword>
<evidence type="ECO:0000313" key="2">
    <source>
        <dbReference type="WBParaSite" id="TREG1_19960.1"/>
    </source>
</evidence>
<dbReference type="Proteomes" id="UP000050795">
    <property type="component" value="Unassembled WGS sequence"/>
</dbReference>
<dbReference type="AlphaFoldDB" id="A0AA85JGI1"/>
<reference evidence="1" key="1">
    <citation type="submission" date="2022-06" db="EMBL/GenBank/DDBJ databases">
        <authorList>
            <person name="Berger JAMES D."/>
            <person name="Berger JAMES D."/>
        </authorList>
    </citation>
    <scope>NUCLEOTIDE SEQUENCE [LARGE SCALE GENOMIC DNA]</scope>
</reference>
<dbReference type="WBParaSite" id="TREG1_19960.1">
    <property type="protein sequence ID" value="TREG1_19960.1"/>
    <property type="gene ID" value="TREG1_19960"/>
</dbReference>
<accession>A0AA85JGI1</accession>
<sequence>MYTFVLALSRYFGVASAGKRMAYRELQPTVYVYLDNSFCVSPRFNRLPPVIECRTSLSPFRVLVIANLDNPVWSHCLFGGCIVSCKVGRMWQWLLFFMMVTTNSKSLHSPSSHLF</sequence>
<name>A0AA85JGI1_TRIRE</name>
<reference evidence="2" key="2">
    <citation type="submission" date="2023-11" db="UniProtKB">
        <authorList>
            <consortium name="WormBaseParasite"/>
        </authorList>
    </citation>
    <scope>IDENTIFICATION</scope>
</reference>
<proteinExistence type="predicted"/>
<organism evidence="1 2">
    <name type="scientific">Trichobilharzia regenti</name>
    <name type="common">Nasal bird schistosome</name>
    <dbReference type="NCBI Taxonomy" id="157069"/>
    <lineage>
        <taxon>Eukaryota</taxon>
        <taxon>Metazoa</taxon>
        <taxon>Spiralia</taxon>
        <taxon>Lophotrochozoa</taxon>
        <taxon>Platyhelminthes</taxon>
        <taxon>Trematoda</taxon>
        <taxon>Digenea</taxon>
        <taxon>Strigeidida</taxon>
        <taxon>Schistosomatoidea</taxon>
        <taxon>Schistosomatidae</taxon>
        <taxon>Trichobilharzia</taxon>
    </lineage>
</organism>
<protein>
    <submittedName>
        <fullName evidence="2">Uncharacterized protein</fullName>
    </submittedName>
</protein>
<evidence type="ECO:0000313" key="1">
    <source>
        <dbReference type="Proteomes" id="UP000050795"/>
    </source>
</evidence>